<dbReference type="AlphaFoldDB" id="A0A7W9LJ58"/>
<dbReference type="GO" id="GO:0043565">
    <property type="term" value="F:sequence-specific DNA binding"/>
    <property type="evidence" value="ECO:0007669"/>
    <property type="project" value="InterPro"/>
</dbReference>
<keyword evidence="4" id="KW-0804">Transcription</keyword>
<evidence type="ECO:0000313" key="6">
    <source>
        <dbReference type="EMBL" id="MBB5785740.1"/>
    </source>
</evidence>
<dbReference type="PANTHER" id="PTHR46796">
    <property type="entry name" value="HTH-TYPE TRANSCRIPTIONAL ACTIVATOR RHAS-RELATED"/>
    <property type="match status" value="1"/>
</dbReference>
<protein>
    <submittedName>
        <fullName evidence="6">AraC-like DNA-binding protein</fullName>
    </submittedName>
</protein>
<dbReference type="InterPro" id="IPR050204">
    <property type="entry name" value="AraC_XylS_family_regulators"/>
</dbReference>
<name>A0A7W9LJ58_9ACTN</name>
<gene>
    <name evidence="6" type="ORF">HD601_000315</name>
</gene>
<proteinExistence type="predicted"/>
<accession>A0A7W9LJ58</accession>
<dbReference type="InterPro" id="IPR018060">
    <property type="entry name" value="HTH_AraC"/>
</dbReference>
<dbReference type="PROSITE" id="PS01124">
    <property type="entry name" value="HTH_ARAC_FAMILY_2"/>
    <property type="match status" value="1"/>
</dbReference>
<dbReference type="Proteomes" id="UP000542813">
    <property type="component" value="Unassembled WGS sequence"/>
</dbReference>
<sequence>MTPDATGLLRQDVLLERYSYPPGPPIAIPRHTHEQYQLNLNLGVPGGLHYRRAFHVVPAGRLTVVMPGEAHTPVDPDHRDRDSEHLTLYVDAGALGAAADEIAGRSTALPFFRDLTIDDDATVARFARTHAALSSAPATVSVLDQDVRLLGFVSRLLRRHAGVAGDRPLPPAHRSVRRARAYLHEHRAGAVSLADLARVSELSPYHLTRLFTADVGLPPHAYQLQLRVDHAKRLLLAGRPVSDAGHEAGFFDLSHFTRHFKRHVGVPPGRYAREVRKDVHSRAAGAP</sequence>
<dbReference type="RefSeq" id="WP_184818692.1">
    <property type="nucleotide sequence ID" value="NZ_JACHMM010000001.1"/>
</dbReference>
<dbReference type="InterPro" id="IPR009057">
    <property type="entry name" value="Homeodomain-like_sf"/>
</dbReference>
<keyword evidence="2 6" id="KW-0238">DNA-binding</keyword>
<organism evidence="6 7">
    <name type="scientific">Jiangella mangrovi</name>
    <dbReference type="NCBI Taxonomy" id="1524084"/>
    <lineage>
        <taxon>Bacteria</taxon>
        <taxon>Bacillati</taxon>
        <taxon>Actinomycetota</taxon>
        <taxon>Actinomycetes</taxon>
        <taxon>Jiangellales</taxon>
        <taxon>Jiangellaceae</taxon>
        <taxon>Jiangella</taxon>
    </lineage>
</organism>
<reference evidence="6 7" key="1">
    <citation type="submission" date="2020-08" db="EMBL/GenBank/DDBJ databases">
        <title>Sequencing the genomes of 1000 actinobacteria strains.</title>
        <authorList>
            <person name="Klenk H.-P."/>
        </authorList>
    </citation>
    <scope>NUCLEOTIDE SEQUENCE [LARGE SCALE GENOMIC DNA]</scope>
    <source>
        <strain evidence="6 7">DSM 102122</strain>
    </source>
</reference>
<comment type="caution">
    <text evidence="6">The sequence shown here is derived from an EMBL/GenBank/DDBJ whole genome shotgun (WGS) entry which is preliminary data.</text>
</comment>
<evidence type="ECO:0000256" key="1">
    <source>
        <dbReference type="ARBA" id="ARBA00023015"/>
    </source>
</evidence>
<evidence type="ECO:0000259" key="5">
    <source>
        <dbReference type="PROSITE" id="PS01124"/>
    </source>
</evidence>
<dbReference type="Pfam" id="PF12833">
    <property type="entry name" value="HTH_18"/>
    <property type="match status" value="1"/>
</dbReference>
<dbReference type="Gene3D" id="1.10.10.60">
    <property type="entry name" value="Homeodomain-like"/>
    <property type="match status" value="2"/>
</dbReference>
<keyword evidence="3" id="KW-0010">Activator</keyword>
<dbReference type="EMBL" id="JACHMM010000001">
    <property type="protein sequence ID" value="MBB5785740.1"/>
    <property type="molecule type" value="Genomic_DNA"/>
</dbReference>
<feature type="domain" description="HTH araC/xylS-type" evidence="5">
    <location>
        <begin position="177"/>
        <end position="274"/>
    </location>
</feature>
<dbReference type="PROSITE" id="PS00041">
    <property type="entry name" value="HTH_ARAC_FAMILY_1"/>
    <property type="match status" value="1"/>
</dbReference>
<keyword evidence="1" id="KW-0805">Transcription regulation</keyword>
<dbReference type="InterPro" id="IPR037923">
    <property type="entry name" value="HTH-like"/>
</dbReference>
<evidence type="ECO:0000313" key="7">
    <source>
        <dbReference type="Proteomes" id="UP000542813"/>
    </source>
</evidence>
<keyword evidence="7" id="KW-1185">Reference proteome</keyword>
<dbReference type="InterPro" id="IPR003313">
    <property type="entry name" value="AraC-bd"/>
</dbReference>
<evidence type="ECO:0000256" key="3">
    <source>
        <dbReference type="ARBA" id="ARBA00023159"/>
    </source>
</evidence>
<dbReference type="SUPFAM" id="SSF46689">
    <property type="entry name" value="Homeodomain-like"/>
    <property type="match status" value="2"/>
</dbReference>
<dbReference type="SUPFAM" id="SSF51215">
    <property type="entry name" value="Regulatory protein AraC"/>
    <property type="match status" value="1"/>
</dbReference>
<evidence type="ECO:0000256" key="4">
    <source>
        <dbReference type="ARBA" id="ARBA00023163"/>
    </source>
</evidence>
<dbReference type="Pfam" id="PF02311">
    <property type="entry name" value="AraC_binding"/>
    <property type="match status" value="1"/>
</dbReference>
<dbReference type="GO" id="GO:0003700">
    <property type="term" value="F:DNA-binding transcription factor activity"/>
    <property type="evidence" value="ECO:0007669"/>
    <property type="project" value="InterPro"/>
</dbReference>
<dbReference type="InterPro" id="IPR018062">
    <property type="entry name" value="HTH_AraC-typ_CS"/>
</dbReference>
<dbReference type="SMART" id="SM00342">
    <property type="entry name" value="HTH_ARAC"/>
    <property type="match status" value="1"/>
</dbReference>
<evidence type="ECO:0000256" key="2">
    <source>
        <dbReference type="ARBA" id="ARBA00023125"/>
    </source>
</evidence>